<reference evidence="10 11" key="1">
    <citation type="submission" date="2019-03" db="EMBL/GenBank/DDBJ databases">
        <title>Genome sequence of Thiobacillaceae bacterium LSR1, a sulfur-oxidizing bacterium isolated from freshwater sediment.</title>
        <authorList>
            <person name="Li S."/>
        </authorList>
    </citation>
    <scope>NUCLEOTIDE SEQUENCE [LARGE SCALE GENOMIC DNA]</scope>
    <source>
        <strain evidence="10 11">LSR1</strain>
    </source>
</reference>
<keyword evidence="11" id="KW-1185">Reference proteome</keyword>
<dbReference type="Pfam" id="PF00441">
    <property type="entry name" value="Acyl-CoA_dh_1"/>
    <property type="match status" value="1"/>
</dbReference>
<dbReference type="GO" id="GO:0050660">
    <property type="term" value="F:flavin adenine dinucleotide binding"/>
    <property type="evidence" value="ECO:0007669"/>
    <property type="project" value="InterPro"/>
</dbReference>
<dbReference type="Proteomes" id="UP000295443">
    <property type="component" value="Unassembled WGS sequence"/>
</dbReference>
<evidence type="ECO:0000259" key="7">
    <source>
        <dbReference type="Pfam" id="PF00441"/>
    </source>
</evidence>
<feature type="transmembrane region" description="Helical" evidence="6">
    <location>
        <begin position="246"/>
        <end position="273"/>
    </location>
</feature>
<dbReference type="InterPro" id="IPR046373">
    <property type="entry name" value="Acyl-CoA_Oxase/DH_mid-dom_sf"/>
</dbReference>
<dbReference type="Pfam" id="PF02771">
    <property type="entry name" value="Acyl-CoA_dh_N"/>
    <property type="match status" value="1"/>
</dbReference>
<dbReference type="InterPro" id="IPR037069">
    <property type="entry name" value="AcylCoA_DH/ox_N_sf"/>
</dbReference>
<feature type="domain" description="Acyl-CoA dehydrogenase/oxidase C-terminal" evidence="7">
    <location>
        <begin position="259"/>
        <end position="396"/>
    </location>
</feature>
<keyword evidence="6" id="KW-0812">Transmembrane</keyword>
<evidence type="ECO:0000313" key="11">
    <source>
        <dbReference type="Proteomes" id="UP000295443"/>
    </source>
</evidence>
<dbReference type="CDD" id="cd00567">
    <property type="entry name" value="ACAD"/>
    <property type="match status" value="1"/>
</dbReference>
<dbReference type="InterPro" id="IPR013786">
    <property type="entry name" value="AcylCoA_DH/ox_N"/>
</dbReference>
<accession>A0A4R1B7Q1</accession>
<dbReference type="InterPro" id="IPR009100">
    <property type="entry name" value="AcylCoA_DH/oxidase_NM_dom_sf"/>
</dbReference>
<protein>
    <submittedName>
        <fullName evidence="10">Acyl-CoA dehydrogenase</fullName>
    </submittedName>
</protein>
<keyword evidence="6" id="KW-0472">Membrane</keyword>
<dbReference type="PANTHER" id="PTHR43884">
    <property type="entry name" value="ACYL-COA DEHYDROGENASE"/>
    <property type="match status" value="1"/>
</dbReference>
<dbReference type="Gene3D" id="2.40.110.10">
    <property type="entry name" value="Butyryl-CoA Dehydrogenase, subunit A, domain 2"/>
    <property type="match status" value="1"/>
</dbReference>
<dbReference type="EMBL" id="SJZB01000047">
    <property type="protein sequence ID" value="TCJ11903.1"/>
    <property type="molecule type" value="Genomic_DNA"/>
</dbReference>
<dbReference type="InterPro" id="IPR009075">
    <property type="entry name" value="AcylCo_DH/oxidase_C"/>
</dbReference>
<evidence type="ECO:0000256" key="5">
    <source>
        <dbReference type="RuleBase" id="RU362125"/>
    </source>
</evidence>
<evidence type="ECO:0000256" key="3">
    <source>
        <dbReference type="ARBA" id="ARBA00022630"/>
    </source>
</evidence>
<proteinExistence type="inferred from homology"/>
<keyword evidence="4 5" id="KW-0274">FAD</keyword>
<evidence type="ECO:0000259" key="9">
    <source>
        <dbReference type="Pfam" id="PF02771"/>
    </source>
</evidence>
<comment type="similarity">
    <text evidence="2 5">Belongs to the acyl-CoA dehydrogenase family.</text>
</comment>
<dbReference type="PIRSF" id="PIRSF016578">
    <property type="entry name" value="HsaA"/>
    <property type="match status" value="1"/>
</dbReference>
<evidence type="ECO:0000256" key="1">
    <source>
        <dbReference type="ARBA" id="ARBA00001974"/>
    </source>
</evidence>
<dbReference type="GO" id="GO:0003995">
    <property type="term" value="F:acyl-CoA dehydrogenase activity"/>
    <property type="evidence" value="ECO:0007669"/>
    <property type="project" value="TreeGrafter"/>
</dbReference>
<gene>
    <name evidence="10" type="ORF">EZJ19_13640</name>
</gene>
<dbReference type="PANTHER" id="PTHR43884:SF12">
    <property type="entry name" value="ISOVALERYL-COA DEHYDROGENASE, MITOCHONDRIAL-RELATED"/>
    <property type="match status" value="1"/>
</dbReference>
<feature type="domain" description="Acyl-CoA dehydrogenase/oxidase N-terminal" evidence="9">
    <location>
        <begin position="25"/>
        <end position="129"/>
    </location>
</feature>
<dbReference type="Gene3D" id="1.20.140.10">
    <property type="entry name" value="Butyryl-CoA Dehydrogenase, subunit A, domain 3"/>
    <property type="match status" value="1"/>
</dbReference>
<name>A0A4R1B7Q1_9PROT</name>
<evidence type="ECO:0000256" key="6">
    <source>
        <dbReference type="SAM" id="Phobius"/>
    </source>
</evidence>
<dbReference type="InterPro" id="IPR036250">
    <property type="entry name" value="AcylCo_DH-like_C"/>
</dbReference>
<dbReference type="SUPFAM" id="SSF47203">
    <property type="entry name" value="Acyl-CoA dehydrogenase C-terminal domain-like"/>
    <property type="match status" value="1"/>
</dbReference>
<dbReference type="Gene3D" id="1.10.540.10">
    <property type="entry name" value="Acyl-CoA dehydrogenase/oxidase, N-terminal domain"/>
    <property type="match status" value="1"/>
</dbReference>
<keyword evidence="6" id="KW-1133">Transmembrane helix</keyword>
<dbReference type="Pfam" id="PF02770">
    <property type="entry name" value="Acyl-CoA_dh_M"/>
    <property type="match status" value="1"/>
</dbReference>
<feature type="domain" description="Acyl-CoA oxidase/dehydrogenase middle" evidence="8">
    <location>
        <begin position="135"/>
        <end position="228"/>
    </location>
</feature>
<comment type="cofactor">
    <cofactor evidence="1 5">
        <name>FAD</name>
        <dbReference type="ChEBI" id="CHEBI:57692"/>
    </cofactor>
</comment>
<keyword evidence="5" id="KW-0560">Oxidoreductase</keyword>
<evidence type="ECO:0000256" key="4">
    <source>
        <dbReference type="ARBA" id="ARBA00022827"/>
    </source>
</evidence>
<evidence type="ECO:0000313" key="10">
    <source>
        <dbReference type="EMBL" id="TCJ11903.1"/>
    </source>
</evidence>
<evidence type="ECO:0000259" key="8">
    <source>
        <dbReference type="Pfam" id="PF02770"/>
    </source>
</evidence>
<sequence>MPVLPAISRESRPTAPTHGGGLQSILYKVQEIAKDVVAPAAEATDRDARWPRQGIGALQQAGYGGLVVPCAYGGNGHGLLALAKVCELLGQECASTAICYGMHCVGSSVIAANATPDQRERFLTPICAGRHITTLSLSEAGTGAHFYLPQTTLEAVSDEVYGLTGSKTFVTNGGHADSYVVSAVAASPAAPVGQFSCVVLPAGTEGVKWGADWDGLGMRGNSSRTMELHGARIPRNNLLGKEGDQIWYIFNVVTPYFLIAMAGTFLGVATTALEEARRHLSRRYHTHVGASLAQAPVLQHRLGSLWAVLERTRRLTYHAAASFDAGEPDALTAVMAAKVEVADCAVSLVNEAMTLCGGIGYRNGARLHRLLRDARAAHLMSPTTDILRIWIGRALLGQPLLSD</sequence>
<dbReference type="InterPro" id="IPR006091">
    <property type="entry name" value="Acyl-CoA_Oxase/DH_mid-dom"/>
</dbReference>
<organism evidence="10 11">
    <name type="scientific">Parasulfuritortus cantonensis</name>
    <dbReference type="NCBI Taxonomy" id="2528202"/>
    <lineage>
        <taxon>Bacteria</taxon>
        <taxon>Pseudomonadati</taxon>
        <taxon>Pseudomonadota</taxon>
        <taxon>Betaproteobacteria</taxon>
        <taxon>Nitrosomonadales</taxon>
        <taxon>Thiobacillaceae</taxon>
        <taxon>Parasulfuritortus</taxon>
    </lineage>
</organism>
<dbReference type="SUPFAM" id="SSF56645">
    <property type="entry name" value="Acyl-CoA dehydrogenase NM domain-like"/>
    <property type="match status" value="1"/>
</dbReference>
<comment type="caution">
    <text evidence="10">The sequence shown here is derived from an EMBL/GenBank/DDBJ whole genome shotgun (WGS) entry which is preliminary data.</text>
</comment>
<keyword evidence="3 5" id="KW-0285">Flavoprotein</keyword>
<evidence type="ECO:0000256" key="2">
    <source>
        <dbReference type="ARBA" id="ARBA00009347"/>
    </source>
</evidence>
<dbReference type="OrthoDB" id="7316074at2"/>
<dbReference type="AlphaFoldDB" id="A0A4R1B7Q1"/>